<dbReference type="Pfam" id="PF19527">
    <property type="entry name" value="DUF6055"/>
    <property type="match status" value="1"/>
</dbReference>
<gene>
    <name evidence="2" type="ORF">CROST_047810</name>
</gene>
<sequence>MKGKTQEKSKRSLPKIGACTLALTVGFSNISFMTQTAFAKSLKTNTKTAVSKKKPVKPTNPRSSNYVARGVYNDANVISSANAHTYESEHFQFLWGNGGNSSKVTQAFLEGNAKILESCWNVYINNLKMIEPAHSVNDSSKNDKNYKVNVVILGTGLPQYESGWAFSGLDSEGFPYLMCDVGAMDPSPTVGLTVPHEFGHVINFAQGGNSWGGNDYLSPWYEAIGDWFREEYVTSDLYKQETGVGDTTFLSPLFLRSTQLTLVNGRCYYEGWPIFTYLEENPDNLPGYGAGFMAKLLKSGDSNNPNETLYQLIQRVNPSVPISVTMSHFASRMATFDMKNKARYKKSFNDMLANGTLYWQQFYVTPNKVNDNTYAVPQERAPQAYGYNIVPLKADFSGNASTTTVNVQLNNTTAAGQSNLTAYIVAEDANGNTRYSSSFGTGQSMQMSVSKGDKVYLSVSATPSLEVESKTQIGLPSFQERFSEKNMAYEEKTQYPYQITLQNAEPQNRTADVNSNVSGHVQQNGGGFVADSANVDSSVYVAKNAKVLDSAQVTGNARIEGSAVISGNANISGSADIKDNAWIKGDAHISGNAVVDGYAVVDGEAQVRDSAHIGDRAIVAENAQVFGNASVIESAQVQGFNYVSDHAIVKGLSLLLGGSYDGSHSNIKGTAVTYGDFFNDYNYTITNGDFSGYECLNNSIESYHDGYAVSDGKGGYTSAKHAFDGGDTPTPTPTPTPVESSNIALSATASASVNSPEDLGGVTKLNDGYDPTSSGDESHGLWHNWHGDQAGKAWVEYDWSTAKTLTGMDAYYFKDGNGNFAPQTVSIQVKDSKGNWVSVSGNGLGVDLNKYNTTTFNPVKTTAIRMSMTPKTLGCGVIEWKVYGY</sequence>
<dbReference type="Gene3D" id="2.160.10.10">
    <property type="entry name" value="Hexapeptide repeat proteins"/>
    <property type="match status" value="1"/>
</dbReference>
<dbReference type="GO" id="GO:0016798">
    <property type="term" value="F:hydrolase activity, acting on glycosyl bonds"/>
    <property type="evidence" value="ECO:0007669"/>
    <property type="project" value="UniProtKB-KW"/>
</dbReference>
<evidence type="ECO:0000313" key="2">
    <source>
        <dbReference type="EMBL" id="URZ14003.1"/>
    </source>
</evidence>
<dbReference type="Proteomes" id="UP000190951">
    <property type="component" value="Plasmid p330"/>
</dbReference>
<name>A0A1S8LIE1_9CLOT</name>
<proteinExistence type="predicted"/>
<reference evidence="2 3" key="1">
    <citation type="submission" date="2022-04" db="EMBL/GenBank/DDBJ databases">
        <title>Genome sequence of C. roseum typestrain.</title>
        <authorList>
            <person name="Poehlein A."/>
            <person name="Schoch T."/>
            <person name="Duerre P."/>
            <person name="Daniel R."/>
        </authorList>
    </citation>
    <scope>NUCLEOTIDE SEQUENCE [LARGE SCALE GENOMIC DNA]</scope>
    <source>
        <strain evidence="2 3">DSM 7320</strain>
        <plasmid evidence="2 3">p330</plasmid>
    </source>
</reference>
<keyword evidence="2" id="KW-0614">Plasmid</keyword>
<keyword evidence="1" id="KW-0326">Glycosidase</keyword>
<dbReference type="InterPro" id="IPR000421">
    <property type="entry name" value="FA58C"/>
</dbReference>
<geneLocation type="plasmid" evidence="2 3">
    <name>p330</name>
</geneLocation>
<evidence type="ECO:0000256" key="1">
    <source>
        <dbReference type="ARBA" id="ARBA00023295"/>
    </source>
</evidence>
<dbReference type="KEGG" id="crw:CROST_047810"/>
<protein>
    <submittedName>
        <fullName evidence="2">Uncharacterized protein</fullName>
    </submittedName>
</protein>
<dbReference type="PROSITE" id="PS50022">
    <property type="entry name" value="FA58C_3"/>
    <property type="match status" value="1"/>
</dbReference>
<dbReference type="RefSeq" id="WP_176091499.1">
    <property type="nucleotide sequence ID" value="NZ_CP096984.1"/>
</dbReference>
<dbReference type="SUPFAM" id="SSF51161">
    <property type="entry name" value="Trimeric LpxA-like enzymes"/>
    <property type="match status" value="1"/>
</dbReference>
<keyword evidence="1" id="KW-0378">Hydrolase</keyword>
<dbReference type="SUPFAM" id="SSF49785">
    <property type="entry name" value="Galactose-binding domain-like"/>
    <property type="match status" value="1"/>
</dbReference>
<accession>A0A1S8LIE1</accession>
<dbReference type="AlphaFoldDB" id="A0A1S8LIE1"/>
<evidence type="ECO:0000313" key="3">
    <source>
        <dbReference type="Proteomes" id="UP000190951"/>
    </source>
</evidence>
<dbReference type="Gene3D" id="2.60.120.260">
    <property type="entry name" value="Galactose-binding domain-like"/>
    <property type="match status" value="1"/>
</dbReference>
<keyword evidence="3" id="KW-1185">Reference proteome</keyword>
<organism evidence="2 3">
    <name type="scientific">Clostridium felsineum</name>
    <dbReference type="NCBI Taxonomy" id="36839"/>
    <lineage>
        <taxon>Bacteria</taxon>
        <taxon>Bacillati</taxon>
        <taxon>Bacillota</taxon>
        <taxon>Clostridia</taxon>
        <taxon>Eubacteriales</taxon>
        <taxon>Clostridiaceae</taxon>
        <taxon>Clostridium</taxon>
    </lineage>
</organism>
<dbReference type="InterPro" id="IPR011004">
    <property type="entry name" value="Trimer_LpxA-like_sf"/>
</dbReference>
<dbReference type="InterPro" id="IPR045690">
    <property type="entry name" value="DUF6055"/>
</dbReference>
<dbReference type="STRING" id="84029.CROST_07080"/>
<dbReference type="Pfam" id="PF00754">
    <property type="entry name" value="F5_F8_type_C"/>
    <property type="match status" value="1"/>
</dbReference>
<dbReference type="InterPro" id="IPR008979">
    <property type="entry name" value="Galactose-bd-like_sf"/>
</dbReference>
<dbReference type="EMBL" id="CP096984">
    <property type="protein sequence ID" value="URZ14003.1"/>
    <property type="molecule type" value="Genomic_DNA"/>
</dbReference>